<name>A0AAN6XMW4_9PEZI</name>
<reference evidence="1" key="2">
    <citation type="submission" date="2023-05" db="EMBL/GenBank/DDBJ databases">
        <authorList>
            <consortium name="Lawrence Berkeley National Laboratory"/>
            <person name="Steindorff A."/>
            <person name="Hensen N."/>
            <person name="Bonometti L."/>
            <person name="Westerberg I."/>
            <person name="Brannstrom I.O."/>
            <person name="Guillou S."/>
            <person name="Cros-Aarteil S."/>
            <person name="Calhoun S."/>
            <person name="Haridas S."/>
            <person name="Kuo A."/>
            <person name="Mondo S."/>
            <person name="Pangilinan J."/>
            <person name="Riley R."/>
            <person name="Labutti K."/>
            <person name="Andreopoulos B."/>
            <person name="Lipzen A."/>
            <person name="Chen C."/>
            <person name="Yanf M."/>
            <person name="Daum C."/>
            <person name="Ng V."/>
            <person name="Clum A."/>
            <person name="Ohm R."/>
            <person name="Martin F."/>
            <person name="Silar P."/>
            <person name="Natvig D."/>
            <person name="Lalanne C."/>
            <person name="Gautier V."/>
            <person name="Ament-Velasquez S.L."/>
            <person name="Kruys A."/>
            <person name="Hutchinson M.I."/>
            <person name="Powell A.J."/>
            <person name="Barry K."/>
            <person name="Miller A.N."/>
            <person name="Grigoriev I.V."/>
            <person name="Debuchy R."/>
            <person name="Gladieux P."/>
            <person name="Thoren M.H."/>
            <person name="Johannesson H."/>
        </authorList>
    </citation>
    <scope>NUCLEOTIDE SEQUENCE</scope>
    <source>
        <strain evidence="1">CBS 315.58</strain>
    </source>
</reference>
<protein>
    <submittedName>
        <fullName evidence="1">Uncharacterized protein</fullName>
    </submittedName>
</protein>
<dbReference type="AlphaFoldDB" id="A0AAN6XMW4"/>
<reference evidence="1" key="1">
    <citation type="journal article" date="2023" name="Mol. Phylogenet. Evol.">
        <title>Genome-scale phylogeny and comparative genomics of the fungal order Sordariales.</title>
        <authorList>
            <person name="Hensen N."/>
            <person name="Bonometti L."/>
            <person name="Westerberg I."/>
            <person name="Brannstrom I.O."/>
            <person name="Guillou S."/>
            <person name="Cros-Aarteil S."/>
            <person name="Calhoun S."/>
            <person name="Haridas S."/>
            <person name="Kuo A."/>
            <person name="Mondo S."/>
            <person name="Pangilinan J."/>
            <person name="Riley R."/>
            <person name="LaButti K."/>
            <person name="Andreopoulos B."/>
            <person name="Lipzen A."/>
            <person name="Chen C."/>
            <person name="Yan M."/>
            <person name="Daum C."/>
            <person name="Ng V."/>
            <person name="Clum A."/>
            <person name="Steindorff A."/>
            <person name="Ohm R.A."/>
            <person name="Martin F."/>
            <person name="Silar P."/>
            <person name="Natvig D.O."/>
            <person name="Lalanne C."/>
            <person name="Gautier V."/>
            <person name="Ament-Velasquez S.L."/>
            <person name="Kruys A."/>
            <person name="Hutchinson M.I."/>
            <person name="Powell A.J."/>
            <person name="Barry K."/>
            <person name="Miller A.N."/>
            <person name="Grigoriev I.V."/>
            <person name="Debuchy R."/>
            <person name="Gladieux P."/>
            <person name="Hiltunen Thoren M."/>
            <person name="Johannesson H."/>
        </authorList>
    </citation>
    <scope>NUCLEOTIDE SEQUENCE</scope>
    <source>
        <strain evidence="1">CBS 315.58</strain>
    </source>
</reference>
<proteinExistence type="predicted"/>
<dbReference type="Proteomes" id="UP001303160">
    <property type="component" value="Unassembled WGS sequence"/>
</dbReference>
<dbReference type="EMBL" id="MU863888">
    <property type="protein sequence ID" value="KAK4203639.1"/>
    <property type="molecule type" value="Genomic_DNA"/>
</dbReference>
<accession>A0AAN6XMW4</accession>
<organism evidence="1 2">
    <name type="scientific">Triangularia verruculosa</name>
    <dbReference type="NCBI Taxonomy" id="2587418"/>
    <lineage>
        <taxon>Eukaryota</taxon>
        <taxon>Fungi</taxon>
        <taxon>Dikarya</taxon>
        <taxon>Ascomycota</taxon>
        <taxon>Pezizomycotina</taxon>
        <taxon>Sordariomycetes</taxon>
        <taxon>Sordariomycetidae</taxon>
        <taxon>Sordariales</taxon>
        <taxon>Podosporaceae</taxon>
        <taxon>Triangularia</taxon>
    </lineage>
</organism>
<keyword evidence="2" id="KW-1185">Reference proteome</keyword>
<evidence type="ECO:0000313" key="1">
    <source>
        <dbReference type="EMBL" id="KAK4203639.1"/>
    </source>
</evidence>
<sequence length="111" mass="12445">MTGIACLREHVAFPPYVIDVYYGVEAPNNEISLEATVVWDKGEVKPRRTFTYLEINSTAGVINHATSTYVKQIVIEADMGILGTEGKDPYHLFKNPGSRRRCTLPRMSWAA</sequence>
<gene>
    <name evidence="1" type="ORF">QBC40DRAFT_293755</name>
</gene>
<comment type="caution">
    <text evidence="1">The sequence shown here is derived from an EMBL/GenBank/DDBJ whole genome shotgun (WGS) entry which is preliminary data.</text>
</comment>
<evidence type="ECO:0000313" key="2">
    <source>
        <dbReference type="Proteomes" id="UP001303160"/>
    </source>
</evidence>